<dbReference type="GO" id="GO:0005634">
    <property type="term" value="C:nucleus"/>
    <property type="evidence" value="ECO:0007669"/>
    <property type="project" value="UniProtKB-SubCell"/>
</dbReference>
<protein>
    <recommendedName>
        <fullName evidence="4">HTH psq-type domain-containing protein</fullName>
    </recommendedName>
</protein>
<comment type="subcellular location">
    <subcellularLocation>
        <location evidence="1">Nucleus</location>
    </subcellularLocation>
</comment>
<dbReference type="Gene3D" id="1.10.10.10">
    <property type="entry name" value="Winged helix-like DNA-binding domain superfamily/Winged helix DNA-binding domain"/>
    <property type="match status" value="1"/>
</dbReference>
<evidence type="ECO:0000256" key="1">
    <source>
        <dbReference type="ARBA" id="ARBA00004123"/>
    </source>
</evidence>
<keyword evidence="3" id="KW-1185">Reference proteome</keyword>
<dbReference type="InParanoid" id="A0A2J7R626"/>
<dbReference type="InterPro" id="IPR009057">
    <property type="entry name" value="Homeodomain-like_sf"/>
</dbReference>
<dbReference type="Proteomes" id="UP000235965">
    <property type="component" value="Unassembled WGS sequence"/>
</dbReference>
<proteinExistence type="predicted"/>
<accession>A0A2J7R626</accession>
<comment type="caution">
    <text evidence="2">The sequence shown here is derived from an EMBL/GenBank/DDBJ whole genome shotgun (WGS) entry which is preliminary data.</text>
</comment>
<organism evidence="2 3">
    <name type="scientific">Cryptotermes secundus</name>
    <dbReference type="NCBI Taxonomy" id="105785"/>
    <lineage>
        <taxon>Eukaryota</taxon>
        <taxon>Metazoa</taxon>
        <taxon>Ecdysozoa</taxon>
        <taxon>Arthropoda</taxon>
        <taxon>Hexapoda</taxon>
        <taxon>Insecta</taxon>
        <taxon>Pterygota</taxon>
        <taxon>Neoptera</taxon>
        <taxon>Polyneoptera</taxon>
        <taxon>Dictyoptera</taxon>
        <taxon>Blattodea</taxon>
        <taxon>Blattoidea</taxon>
        <taxon>Termitoidae</taxon>
        <taxon>Kalotermitidae</taxon>
        <taxon>Cryptotermitinae</taxon>
        <taxon>Cryptotermes</taxon>
    </lineage>
</organism>
<dbReference type="SUPFAM" id="SSF46689">
    <property type="entry name" value="Homeodomain-like"/>
    <property type="match status" value="1"/>
</dbReference>
<name>A0A2J7R626_9NEOP</name>
<evidence type="ECO:0000313" key="3">
    <source>
        <dbReference type="Proteomes" id="UP000235965"/>
    </source>
</evidence>
<evidence type="ECO:0008006" key="4">
    <source>
        <dbReference type="Google" id="ProtNLM"/>
    </source>
</evidence>
<dbReference type="AlphaFoldDB" id="A0A2J7R626"/>
<sequence length="67" mass="7413">MSELTELERKQIVGARMMAASITKVAEAFGVSRGTLSKIMTSYRRTGKTASGKHQHGWKCVLSDRDI</sequence>
<gene>
    <name evidence="2" type="ORF">B7P43_G06503</name>
</gene>
<evidence type="ECO:0000313" key="2">
    <source>
        <dbReference type="EMBL" id="PNF36280.1"/>
    </source>
</evidence>
<dbReference type="EMBL" id="NEVH01006983">
    <property type="protein sequence ID" value="PNF36280.1"/>
    <property type="molecule type" value="Genomic_DNA"/>
</dbReference>
<dbReference type="InterPro" id="IPR036388">
    <property type="entry name" value="WH-like_DNA-bd_sf"/>
</dbReference>
<reference evidence="2 3" key="1">
    <citation type="submission" date="2017-12" db="EMBL/GenBank/DDBJ databases">
        <title>Hemimetabolous genomes reveal molecular basis of termite eusociality.</title>
        <authorList>
            <person name="Harrison M.C."/>
            <person name="Jongepier E."/>
            <person name="Robertson H.M."/>
            <person name="Arning N."/>
            <person name="Bitard-Feildel T."/>
            <person name="Chao H."/>
            <person name="Childers C.P."/>
            <person name="Dinh H."/>
            <person name="Doddapaneni H."/>
            <person name="Dugan S."/>
            <person name="Gowin J."/>
            <person name="Greiner C."/>
            <person name="Han Y."/>
            <person name="Hu H."/>
            <person name="Hughes D.S.T."/>
            <person name="Huylmans A.-K."/>
            <person name="Kemena C."/>
            <person name="Kremer L.P.M."/>
            <person name="Lee S.L."/>
            <person name="Lopez-Ezquerra A."/>
            <person name="Mallet L."/>
            <person name="Monroy-Kuhn J.M."/>
            <person name="Moser A."/>
            <person name="Murali S.C."/>
            <person name="Muzny D.M."/>
            <person name="Otani S."/>
            <person name="Piulachs M.-D."/>
            <person name="Poelchau M."/>
            <person name="Qu J."/>
            <person name="Schaub F."/>
            <person name="Wada-Katsumata A."/>
            <person name="Worley K.C."/>
            <person name="Xie Q."/>
            <person name="Ylla G."/>
            <person name="Poulsen M."/>
            <person name="Gibbs R.A."/>
            <person name="Schal C."/>
            <person name="Richards S."/>
            <person name="Belles X."/>
            <person name="Korb J."/>
            <person name="Bornberg-Bauer E."/>
        </authorList>
    </citation>
    <scope>NUCLEOTIDE SEQUENCE [LARGE SCALE GENOMIC DNA]</scope>
    <source>
        <tissue evidence="2">Whole body</tissue>
    </source>
</reference>